<dbReference type="Proteomes" id="UP000215335">
    <property type="component" value="Unassembled WGS sequence"/>
</dbReference>
<reference evidence="2 3" key="1">
    <citation type="journal article" date="2017" name="Curr. Biol.">
        <title>The Evolution of Venom by Co-option of Single-Copy Genes.</title>
        <authorList>
            <person name="Martinson E.O."/>
            <person name="Mrinalini"/>
            <person name="Kelkar Y.D."/>
            <person name="Chang C.H."/>
            <person name="Werren J.H."/>
        </authorList>
    </citation>
    <scope>NUCLEOTIDE SEQUENCE [LARGE SCALE GENOMIC DNA]</scope>
    <source>
        <strain evidence="2 3">Alberta</strain>
        <tissue evidence="2">Whole body</tissue>
    </source>
</reference>
<dbReference type="AlphaFoldDB" id="A0A232EPP4"/>
<feature type="compositionally biased region" description="Polar residues" evidence="1">
    <location>
        <begin position="1"/>
        <end position="18"/>
    </location>
</feature>
<sequence>MQPQSSRQVPTDVYSSVRLSEKSKNREQKHEQTFPDPEILIRVLPYSSSVGWRLLFRRSPLGSPRQCQQTRTIPEIDLPIQRRKNREFFHCFEGQIPRPTKKVKNKPEKCQSHRPRPLSAPRPRIPV</sequence>
<protein>
    <submittedName>
        <fullName evidence="2">Uncharacterized protein</fullName>
    </submittedName>
</protein>
<feature type="compositionally biased region" description="Pro residues" evidence="1">
    <location>
        <begin position="118"/>
        <end position="127"/>
    </location>
</feature>
<organism evidence="2 3">
    <name type="scientific">Trichomalopsis sarcophagae</name>
    <dbReference type="NCBI Taxonomy" id="543379"/>
    <lineage>
        <taxon>Eukaryota</taxon>
        <taxon>Metazoa</taxon>
        <taxon>Ecdysozoa</taxon>
        <taxon>Arthropoda</taxon>
        <taxon>Hexapoda</taxon>
        <taxon>Insecta</taxon>
        <taxon>Pterygota</taxon>
        <taxon>Neoptera</taxon>
        <taxon>Endopterygota</taxon>
        <taxon>Hymenoptera</taxon>
        <taxon>Apocrita</taxon>
        <taxon>Proctotrupomorpha</taxon>
        <taxon>Chalcidoidea</taxon>
        <taxon>Pteromalidae</taxon>
        <taxon>Pteromalinae</taxon>
        <taxon>Trichomalopsis</taxon>
    </lineage>
</organism>
<evidence type="ECO:0000313" key="3">
    <source>
        <dbReference type="Proteomes" id="UP000215335"/>
    </source>
</evidence>
<feature type="region of interest" description="Disordered" evidence="1">
    <location>
        <begin position="96"/>
        <end position="127"/>
    </location>
</feature>
<evidence type="ECO:0000313" key="2">
    <source>
        <dbReference type="EMBL" id="OXU20330.1"/>
    </source>
</evidence>
<gene>
    <name evidence="2" type="ORF">TSAR_009845</name>
</gene>
<accession>A0A232EPP4</accession>
<keyword evidence="3" id="KW-1185">Reference proteome</keyword>
<proteinExistence type="predicted"/>
<comment type="caution">
    <text evidence="2">The sequence shown here is derived from an EMBL/GenBank/DDBJ whole genome shotgun (WGS) entry which is preliminary data.</text>
</comment>
<feature type="region of interest" description="Disordered" evidence="1">
    <location>
        <begin position="1"/>
        <end position="35"/>
    </location>
</feature>
<feature type="compositionally biased region" description="Basic and acidic residues" evidence="1">
    <location>
        <begin position="19"/>
        <end position="33"/>
    </location>
</feature>
<evidence type="ECO:0000256" key="1">
    <source>
        <dbReference type="SAM" id="MobiDB-lite"/>
    </source>
</evidence>
<dbReference type="EMBL" id="NNAY01002914">
    <property type="protein sequence ID" value="OXU20330.1"/>
    <property type="molecule type" value="Genomic_DNA"/>
</dbReference>
<name>A0A232EPP4_9HYME</name>